<evidence type="ECO:0000313" key="2">
    <source>
        <dbReference type="Proteomes" id="UP000219068"/>
    </source>
</evidence>
<sequence length="327" mass="37329">MKTRLFDIPFMYQVTHIPPRCRKEQWAKVRDVLTLAIQEVPEDDAPLAMVVTLPGGKKIDYRWHQGRLLSYNENCGVPQDDILEVFARFAEIKDHSLERIAIEAITKQIHSDRQRVVARIISSASDLRVIGGQLWTPATEPVWELRQVPGTQTYSSLIPNVSWCSAEPSLDFESGNMYRADEKEVALALDTASNTVVDGDIEVLLPEAVRHQLDAAFLTYACEQTWTWTSMECFRKGTCEFFAAYAGIRDALLEMYAEGGDARNGFSGYMAPDLIEHAVAYLNEHDRLFSREEFGDRRRIQILRHAVQRYEYVNQPSLNIETSTPRP</sequence>
<accession>A0A285THG4</accession>
<dbReference type="RefSeq" id="WP_097052210.1">
    <property type="nucleotide sequence ID" value="NZ_OBMM01000003.1"/>
</dbReference>
<evidence type="ECO:0000313" key="1">
    <source>
        <dbReference type="EMBL" id="SOC21523.1"/>
    </source>
</evidence>
<dbReference type="EMBL" id="OBMM01000003">
    <property type="protein sequence ID" value="SOC21523.1"/>
    <property type="molecule type" value="Genomic_DNA"/>
</dbReference>
<dbReference type="AlphaFoldDB" id="A0A285THG4"/>
<dbReference type="Proteomes" id="UP000219068">
    <property type="component" value="Unassembled WGS sequence"/>
</dbReference>
<name>A0A285THG4_9PROT</name>
<gene>
    <name evidence="1" type="ORF">SAMN05428964_103429</name>
</gene>
<proteinExistence type="predicted"/>
<protein>
    <submittedName>
        <fullName evidence="1">Uncharacterized protein</fullName>
    </submittedName>
</protein>
<organism evidence="1 2">
    <name type="scientific">Thalassospira xiamenensis</name>
    <dbReference type="NCBI Taxonomy" id="220697"/>
    <lineage>
        <taxon>Bacteria</taxon>
        <taxon>Pseudomonadati</taxon>
        <taxon>Pseudomonadota</taxon>
        <taxon>Alphaproteobacteria</taxon>
        <taxon>Rhodospirillales</taxon>
        <taxon>Thalassospiraceae</taxon>
        <taxon>Thalassospira</taxon>
    </lineage>
</organism>
<reference evidence="1 2" key="1">
    <citation type="submission" date="2017-08" db="EMBL/GenBank/DDBJ databases">
        <authorList>
            <person name="de Groot N.N."/>
        </authorList>
    </citation>
    <scope>NUCLEOTIDE SEQUENCE [LARGE SCALE GENOMIC DNA]</scope>
    <source>
        <strain evidence="1 2">USBA 78</strain>
    </source>
</reference>